<dbReference type="InterPro" id="IPR036425">
    <property type="entry name" value="MoaB/Mog-like_dom_sf"/>
</dbReference>
<dbReference type="Pfam" id="PF03453">
    <property type="entry name" value="MoeA_N"/>
    <property type="match status" value="1"/>
</dbReference>
<dbReference type="SUPFAM" id="SSF53850">
    <property type="entry name" value="Periplasmic binding protein-like II"/>
    <property type="match status" value="1"/>
</dbReference>
<dbReference type="InterPro" id="IPR036688">
    <property type="entry name" value="MoeA_C_domain_IV_sf"/>
</dbReference>
<dbReference type="InterPro" id="IPR024370">
    <property type="entry name" value="PBP_domain"/>
</dbReference>
<dbReference type="NCBIfam" id="NF011068">
    <property type="entry name" value="PRK14498.1"/>
    <property type="match status" value="1"/>
</dbReference>
<sequence length="648" mass="71280">MRRIFHRLMSIEEARDRILRGVRKDLETESVKIFEASGRVLAKSIISRVDLPPFDRAEMDGFAVLSSDLEGASEQRPVALRVAFRIDAGDTELREIRRGECAEIATGAPMPKGADSVVMVEYTKKVGDYVQIFRGTTPGENVASAGSDIQMGELVLRRGTVLGRREVGLLAAMGLGEVDVIRRPRIGLLSTGDELVGQGENLEFGKIYDANSPSITAALYEEEAEVISLGRAKDEYDDIKNRVAEGLRICDAVIVSGGTSAGVGDIVYRVLEDVCDQGIIVHGLNVKPGKPTVVALHQGKPVFGLPGYPVSALMIFNEIVRPYIESVSLKKKGEGARILAKLSERVNAARGRRWFLPVHVIKREGFNIAYPIFASSGAIGTLAKADGYIVINENIEFLDEGKEVQVNLFHDEKSLADLVIMGSNCPALDRLLETLFNKSGIRSKVVNIGSLGGLEAVAKKEADIAGVHLLDPQTMRYNRDFVRRFGLPEESLVKGYRRLQGIMIKKGNPKSIRGLEDILREEITFVNRNRGSGTRILTDHMLRRICEGVGLNFEETTKKIRGYMWEAKTHSAVAAAVSQGRADMGIGVMSAAANYGLDFIPIGYEEYDFVVSPESRKKEAVQEFLSTLKSKEFQEELLKLPGYDMSTN</sequence>
<dbReference type="Gene3D" id="2.40.340.10">
    <property type="entry name" value="MoeA, C-terminal, domain IV"/>
    <property type="match status" value="1"/>
</dbReference>
<dbReference type="Gene3D" id="2.170.190.11">
    <property type="entry name" value="Molybdopterin biosynthesis moea protein, domain 3"/>
    <property type="match status" value="1"/>
</dbReference>
<dbReference type="UniPathway" id="UPA00344"/>
<dbReference type="GO" id="GO:0061599">
    <property type="term" value="F:molybdopterin molybdotransferase activity"/>
    <property type="evidence" value="ECO:0007669"/>
    <property type="project" value="TreeGrafter"/>
</dbReference>
<dbReference type="InterPro" id="IPR001453">
    <property type="entry name" value="MoaB/Mog_dom"/>
</dbReference>
<dbReference type="NCBIfam" id="TIGR00177">
    <property type="entry name" value="molyb_syn"/>
    <property type="match status" value="1"/>
</dbReference>
<proteinExistence type="predicted"/>
<dbReference type="InterPro" id="IPR005110">
    <property type="entry name" value="MoeA_linker/N"/>
</dbReference>
<dbReference type="SUPFAM" id="SSF53218">
    <property type="entry name" value="Molybdenum cofactor biosynthesis proteins"/>
    <property type="match status" value="1"/>
</dbReference>
<dbReference type="SMART" id="SM00852">
    <property type="entry name" value="MoCF_biosynth"/>
    <property type="match status" value="1"/>
</dbReference>
<dbReference type="InterPro" id="IPR036135">
    <property type="entry name" value="MoeA_linker/N_sf"/>
</dbReference>
<dbReference type="SUPFAM" id="SSF63867">
    <property type="entry name" value="MoeA C-terminal domain-like"/>
    <property type="match status" value="1"/>
</dbReference>
<dbReference type="Pfam" id="PF00994">
    <property type="entry name" value="MoCF_biosynth"/>
    <property type="match status" value="1"/>
</dbReference>
<dbReference type="SUPFAM" id="SSF63882">
    <property type="entry name" value="MoeA N-terminal region -like"/>
    <property type="match status" value="1"/>
</dbReference>
<dbReference type="InterPro" id="IPR008284">
    <property type="entry name" value="MoCF_biosynth_CS"/>
</dbReference>
<comment type="caution">
    <text evidence="4">The sequence shown here is derived from an EMBL/GenBank/DDBJ whole genome shotgun (WGS) entry which is preliminary data.</text>
</comment>
<dbReference type="InterPro" id="IPR038987">
    <property type="entry name" value="MoeA-like"/>
</dbReference>
<dbReference type="NCBIfam" id="NF045515">
    <property type="entry name" value="Glp_gephyrin"/>
    <property type="match status" value="1"/>
</dbReference>
<dbReference type="FunFam" id="3.40.190.10:FF:000566">
    <property type="entry name" value="Molybdenum cofactor biosynthesis protein"/>
    <property type="match status" value="1"/>
</dbReference>
<dbReference type="Pfam" id="PF03454">
    <property type="entry name" value="MoeA_C"/>
    <property type="match status" value="1"/>
</dbReference>
<reference evidence="4 5" key="1">
    <citation type="journal article" date="2019" name="Nat. Microbiol.">
        <title>Expanding anaerobic alkane metabolism in the domain of Archaea.</title>
        <authorList>
            <person name="Wang Y."/>
            <person name="Wegener G."/>
            <person name="Hou J."/>
            <person name="Wang F."/>
            <person name="Xiao X."/>
        </authorList>
    </citation>
    <scope>NUCLEOTIDE SEQUENCE [LARGE SCALE GENOMIC DNA]</scope>
    <source>
        <strain evidence="4">WYZ-LMO10</strain>
    </source>
</reference>
<comment type="pathway">
    <text evidence="1">Cofactor biosynthesis; molybdopterin biosynthesis.</text>
</comment>
<feature type="domain" description="MoaB/Mog" evidence="3">
    <location>
        <begin position="187"/>
        <end position="326"/>
    </location>
</feature>
<evidence type="ECO:0000256" key="1">
    <source>
        <dbReference type="ARBA" id="ARBA00005046"/>
    </source>
</evidence>
<name>A0A523BC58_9CREN</name>
<keyword evidence="2" id="KW-0501">Molybdenum cofactor biosynthesis</keyword>
<protein>
    <submittedName>
        <fullName evidence="4">Molybdopterin biosynthesis protein</fullName>
    </submittedName>
</protein>
<dbReference type="AlphaFoldDB" id="A0A523BC58"/>
<accession>A0A523BC58</accession>
<dbReference type="PANTHER" id="PTHR10192:SF5">
    <property type="entry name" value="GEPHYRIN"/>
    <property type="match status" value="1"/>
</dbReference>
<organism evidence="4 5">
    <name type="scientific">Thermoproteota archaeon</name>
    <dbReference type="NCBI Taxonomy" id="2056631"/>
    <lineage>
        <taxon>Archaea</taxon>
        <taxon>Thermoproteota</taxon>
    </lineage>
</organism>
<dbReference type="GO" id="GO:0006777">
    <property type="term" value="P:Mo-molybdopterin cofactor biosynthetic process"/>
    <property type="evidence" value="ECO:0007669"/>
    <property type="project" value="UniProtKB-KW"/>
</dbReference>
<evidence type="ECO:0000259" key="3">
    <source>
        <dbReference type="SMART" id="SM00852"/>
    </source>
</evidence>
<evidence type="ECO:0000313" key="5">
    <source>
        <dbReference type="Proteomes" id="UP000315399"/>
    </source>
</evidence>
<dbReference type="Gene3D" id="3.90.105.10">
    <property type="entry name" value="Molybdopterin biosynthesis moea protein, domain 2"/>
    <property type="match status" value="1"/>
</dbReference>
<dbReference type="Gene3D" id="3.40.980.10">
    <property type="entry name" value="MoaB/Mog-like domain"/>
    <property type="match status" value="1"/>
</dbReference>
<evidence type="ECO:0000313" key="4">
    <source>
        <dbReference type="EMBL" id="TDA38452.1"/>
    </source>
</evidence>
<dbReference type="PROSITE" id="PS01079">
    <property type="entry name" value="MOCF_BIOSYNTHESIS_2"/>
    <property type="match status" value="1"/>
</dbReference>
<evidence type="ECO:0000256" key="2">
    <source>
        <dbReference type="ARBA" id="ARBA00023150"/>
    </source>
</evidence>
<dbReference type="Gene3D" id="3.40.190.10">
    <property type="entry name" value="Periplasmic binding protein-like II"/>
    <property type="match status" value="1"/>
</dbReference>
<dbReference type="PANTHER" id="PTHR10192">
    <property type="entry name" value="MOLYBDOPTERIN BIOSYNTHESIS PROTEIN"/>
    <property type="match status" value="1"/>
</dbReference>
<dbReference type="EMBL" id="QNVH01000038">
    <property type="protein sequence ID" value="TDA38452.1"/>
    <property type="molecule type" value="Genomic_DNA"/>
</dbReference>
<dbReference type="CDD" id="cd00887">
    <property type="entry name" value="MoeA"/>
    <property type="match status" value="1"/>
</dbReference>
<dbReference type="InterPro" id="IPR005111">
    <property type="entry name" value="MoeA_C_domain_IV"/>
</dbReference>
<dbReference type="Pfam" id="PF12727">
    <property type="entry name" value="PBP_like"/>
    <property type="match status" value="1"/>
</dbReference>
<gene>
    <name evidence="4" type="ORF">DSO08_04230</name>
</gene>
<dbReference type="Proteomes" id="UP000315399">
    <property type="component" value="Unassembled WGS sequence"/>
</dbReference>
<dbReference type="GO" id="GO:0005737">
    <property type="term" value="C:cytoplasm"/>
    <property type="evidence" value="ECO:0007669"/>
    <property type="project" value="TreeGrafter"/>
</dbReference>